<proteinExistence type="predicted"/>
<dbReference type="EMBL" id="NWTC01000028">
    <property type="protein sequence ID" value="PDT44764.1"/>
    <property type="molecule type" value="Genomic_DNA"/>
</dbReference>
<evidence type="ECO:0000313" key="1">
    <source>
        <dbReference type="EMBL" id="PDT44764.1"/>
    </source>
</evidence>
<name>A0A2A6LQ83_RHIFR</name>
<gene>
    <name evidence="1" type="ORF">CO661_27140</name>
</gene>
<protein>
    <submittedName>
        <fullName evidence="1">Uncharacterized protein</fullName>
    </submittedName>
</protein>
<reference evidence="1 2" key="1">
    <citation type="submission" date="2017-09" db="EMBL/GenBank/DDBJ databases">
        <title>Comparative genomics of rhizobia isolated from Phaseolus vulgaris in China.</title>
        <authorList>
            <person name="Tong W."/>
        </authorList>
    </citation>
    <scope>NUCLEOTIDE SEQUENCE [LARGE SCALE GENOMIC DNA]</scope>
    <source>
        <strain evidence="1 2">PCH1</strain>
    </source>
</reference>
<comment type="caution">
    <text evidence="1">The sequence shown here is derived from an EMBL/GenBank/DDBJ whole genome shotgun (WGS) entry which is preliminary data.</text>
</comment>
<accession>A0A2A6LQ83</accession>
<evidence type="ECO:0000313" key="2">
    <source>
        <dbReference type="Proteomes" id="UP000220353"/>
    </source>
</evidence>
<organism evidence="1 2">
    <name type="scientific">Rhizobium fredii</name>
    <name type="common">Sinorhizobium fredii</name>
    <dbReference type="NCBI Taxonomy" id="380"/>
    <lineage>
        <taxon>Bacteria</taxon>
        <taxon>Pseudomonadati</taxon>
        <taxon>Pseudomonadota</taxon>
        <taxon>Alphaproteobacteria</taxon>
        <taxon>Hyphomicrobiales</taxon>
        <taxon>Rhizobiaceae</taxon>
        <taxon>Sinorhizobium/Ensifer group</taxon>
        <taxon>Sinorhizobium</taxon>
    </lineage>
</organism>
<dbReference type="AlphaFoldDB" id="A0A2A6LQ83"/>
<sequence length="89" mass="9984">MWCGLLRPAEIALGAMAAGQPLKPLPKFYRSKMSPQSVLKCLPIGDEVVEVQRLVRWSWSLRQYANQRTRAVRHEHAAIIIVPLLGHAG</sequence>
<dbReference type="Proteomes" id="UP000220353">
    <property type="component" value="Unassembled WGS sequence"/>
</dbReference>